<protein>
    <recommendedName>
        <fullName evidence="4">FAM161 centrosomal protein A</fullName>
    </recommendedName>
</protein>
<reference evidence="3" key="1">
    <citation type="submission" date="2015-07" db="EMBL/GenBank/DDBJ databases">
        <title>MeaNS - Measles Nucleotide Surveillance Program.</title>
        <authorList>
            <person name="Tran T."/>
            <person name="Druce J."/>
        </authorList>
    </citation>
    <scope>NUCLEOTIDE SEQUENCE</scope>
    <source>
        <strain evidence="3">UCB-OBI-ISO-001</strain>
        <tissue evidence="3">Gonad</tissue>
    </source>
</reference>
<dbReference type="PANTHER" id="PTHR21501">
    <property type="entry name" value="PROTEIN FAM-161"/>
    <property type="match status" value="1"/>
</dbReference>
<dbReference type="AlphaFoldDB" id="A0A0L8GWS8"/>
<accession>A0A0L8GWS8</accession>
<dbReference type="EMBL" id="KQ420065">
    <property type="protein sequence ID" value="KOF81418.1"/>
    <property type="molecule type" value="Genomic_DNA"/>
</dbReference>
<evidence type="ECO:0008006" key="4">
    <source>
        <dbReference type="Google" id="ProtNLM"/>
    </source>
</evidence>
<gene>
    <name evidence="3" type="ORF">OCBIM_22026539mg</name>
</gene>
<dbReference type="PANTHER" id="PTHR21501:SF1">
    <property type="entry name" value="PROTEIN FAM-161"/>
    <property type="match status" value="1"/>
</dbReference>
<evidence type="ECO:0000256" key="1">
    <source>
        <dbReference type="ARBA" id="ARBA00006663"/>
    </source>
</evidence>
<comment type="similarity">
    <text evidence="1">Belongs to the FAM161 family.</text>
</comment>
<dbReference type="KEGG" id="obi:106874263"/>
<keyword evidence="2" id="KW-0175">Coiled coil</keyword>
<sequence length="746" mass="87714">MASLATKRGCRDTGCLCLKEKAPTSPTSTYPAHKYSSEIPRNIEEERRLMNRICQTNSLLTSELFTECPHCNNNNQDICFEFVQKLAELRECHKKTLNFWQDLYEKSCTNVRAGVNRMTEHVNGKRSKDIYPTHKINVDFNTNEPYENKCAVHEKDSCKNIDRNQQILENVKKRNYFKRKAKRKKKKSTQSIKDDGYECVPCRALSCDESQWNNQFSELPDYIDDTEDSNLELNSPEYCEPFTKMQPAVHRSCSSIDKYQNEKNDWNYGITVPKPFNMTLREANKEKKKSKTLLDFERECEENRRQEECECRKLFKASPVPAHVYMPLYDEINKKKDRQRSISQKNRKEYLESLQQPFSFAAKNNERNVRPSSCMSFVESEKKKHKKLKDKPISRCTHSFDKTATELEQMRKLNKMLRAQELGGELLSTPKGLETNQKLREEVIRDNLKEKKNSFTPCIHKYIPDYDVLHKQFQKELSKKKKLRKNTVTQPFCFHTEDVALKRYIAKQEKNISQESMNYNNLPVRRRKSFSCPDTTHTIPSKTTASCQLRKSANLMKIENQNSKGCVNNKCHNKHLRKEIQDKVRSYARNPVAENKIPSYIKQQQDYLKELQDIYHRLKNRPLLFEQVETKNAKNKAEQKFYNTLKEYGIDKNDIDVDRKERTKYRTLSPDLEDKGFRSEGDTTKYTRCPAHGNSVAQYEDFLKHHCVNEEHDSANRYLEDGHHSDFCHRHLSDSSSQESLSSDLS</sequence>
<dbReference type="GO" id="GO:0005856">
    <property type="term" value="C:cytoskeleton"/>
    <property type="evidence" value="ECO:0007669"/>
    <property type="project" value="UniProtKB-ARBA"/>
</dbReference>
<name>A0A0L8GWS8_OCTBM</name>
<dbReference type="InterPro" id="IPR051655">
    <property type="entry name" value="FAM161"/>
</dbReference>
<dbReference type="OrthoDB" id="2150121at2759"/>
<evidence type="ECO:0000256" key="2">
    <source>
        <dbReference type="ARBA" id="ARBA00023054"/>
    </source>
</evidence>
<dbReference type="Pfam" id="PF10595">
    <property type="entry name" value="FAM161A_B"/>
    <property type="match status" value="1"/>
</dbReference>
<proteinExistence type="inferred from homology"/>
<dbReference type="InterPro" id="IPR019579">
    <property type="entry name" value="FAM161A/B"/>
</dbReference>
<evidence type="ECO:0000313" key="3">
    <source>
        <dbReference type="EMBL" id="KOF81418.1"/>
    </source>
</evidence>
<dbReference type="GO" id="GO:0044782">
    <property type="term" value="P:cilium organization"/>
    <property type="evidence" value="ECO:0007669"/>
    <property type="project" value="TreeGrafter"/>
</dbReference>
<organism evidence="3">
    <name type="scientific">Octopus bimaculoides</name>
    <name type="common">California two-spotted octopus</name>
    <dbReference type="NCBI Taxonomy" id="37653"/>
    <lineage>
        <taxon>Eukaryota</taxon>
        <taxon>Metazoa</taxon>
        <taxon>Spiralia</taxon>
        <taxon>Lophotrochozoa</taxon>
        <taxon>Mollusca</taxon>
        <taxon>Cephalopoda</taxon>
        <taxon>Coleoidea</taxon>
        <taxon>Octopodiformes</taxon>
        <taxon>Octopoda</taxon>
        <taxon>Incirrata</taxon>
        <taxon>Octopodidae</taxon>
        <taxon>Octopus</taxon>
    </lineage>
</organism>
<dbReference type="STRING" id="37653.A0A0L8GWS8"/>
<dbReference type="GO" id="GO:0005929">
    <property type="term" value="C:cilium"/>
    <property type="evidence" value="ECO:0007669"/>
    <property type="project" value="TreeGrafter"/>
</dbReference>